<dbReference type="OrthoDB" id="506156at2"/>
<dbReference type="Pfam" id="PF02311">
    <property type="entry name" value="AraC_binding"/>
    <property type="match status" value="1"/>
</dbReference>
<dbReference type="InterPro" id="IPR018062">
    <property type="entry name" value="HTH_AraC-typ_CS"/>
</dbReference>
<dbReference type="InterPro" id="IPR037923">
    <property type="entry name" value="HTH-like"/>
</dbReference>
<dbReference type="GO" id="GO:0003700">
    <property type="term" value="F:DNA-binding transcription factor activity"/>
    <property type="evidence" value="ECO:0007669"/>
    <property type="project" value="InterPro"/>
</dbReference>
<dbReference type="PROSITE" id="PS01124">
    <property type="entry name" value="HTH_ARAC_FAMILY_2"/>
    <property type="match status" value="1"/>
</dbReference>
<evidence type="ECO:0000256" key="2">
    <source>
        <dbReference type="ARBA" id="ARBA00023125"/>
    </source>
</evidence>
<dbReference type="PANTHER" id="PTHR43280">
    <property type="entry name" value="ARAC-FAMILY TRANSCRIPTIONAL REGULATOR"/>
    <property type="match status" value="1"/>
</dbReference>
<dbReference type="GO" id="GO:0043565">
    <property type="term" value="F:sequence-specific DNA binding"/>
    <property type="evidence" value="ECO:0007669"/>
    <property type="project" value="InterPro"/>
</dbReference>
<dbReference type="InterPro" id="IPR014710">
    <property type="entry name" value="RmlC-like_jellyroll"/>
</dbReference>
<dbReference type="PRINTS" id="PR00032">
    <property type="entry name" value="HTHARAC"/>
</dbReference>
<dbReference type="RefSeq" id="WP_090855990.1">
    <property type="nucleotide sequence ID" value="NZ_FNJU01000007.1"/>
</dbReference>
<dbReference type="InterPro" id="IPR018060">
    <property type="entry name" value="HTH_AraC"/>
</dbReference>
<evidence type="ECO:0000256" key="1">
    <source>
        <dbReference type="ARBA" id="ARBA00023015"/>
    </source>
</evidence>
<dbReference type="SMART" id="SM00342">
    <property type="entry name" value="HTH_ARAC"/>
    <property type="match status" value="1"/>
</dbReference>
<protein>
    <submittedName>
        <fullName evidence="5">AraC-like ligand binding domain-containing protein</fullName>
    </submittedName>
</protein>
<dbReference type="PANTHER" id="PTHR43280:SF28">
    <property type="entry name" value="HTH-TYPE TRANSCRIPTIONAL ACTIVATOR RHAS"/>
    <property type="match status" value="1"/>
</dbReference>
<name>A0A1H0VSQ6_9BACI</name>
<gene>
    <name evidence="5" type="ORF">SAMN05216565_107197</name>
</gene>
<sequence length="286" mass="34144">MVQKVSVSLREQRFYIDRFTGLHPSMATHHLHQDYEIYYLYEGERIYLINGEEYVLKNQHLVFIDKNVIHKTLVKGNLVYGRIVINFRECFLSSRERHIIKQLFEEGPYVLPIPHDKRLIINTIIMKLYEEYQMNLKERDTYLSSLLSQLLIESSRLLELVSPQKKSKVIGTQQRIGNNEIEKIITYINNEFSNDISLCLLSRRFHLNEQYISRLFKKYTGCSFIDYLHAIRINEAKRYLNETTMKVNQIAVKVGYANNVQFWRVFKKITGVSPKQYRLHKQQENQ</sequence>
<dbReference type="SUPFAM" id="SSF46689">
    <property type="entry name" value="Homeodomain-like"/>
    <property type="match status" value="2"/>
</dbReference>
<keyword evidence="6" id="KW-1185">Reference proteome</keyword>
<evidence type="ECO:0000313" key="5">
    <source>
        <dbReference type="EMBL" id="SDP81383.1"/>
    </source>
</evidence>
<dbReference type="Proteomes" id="UP000199159">
    <property type="component" value="Unassembled WGS sequence"/>
</dbReference>
<dbReference type="InterPro" id="IPR009057">
    <property type="entry name" value="Homeodomain-like_sf"/>
</dbReference>
<evidence type="ECO:0000313" key="6">
    <source>
        <dbReference type="Proteomes" id="UP000199159"/>
    </source>
</evidence>
<dbReference type="InterPro" id="IPR020449">
    <property type="entry name" value="Tscrpt_reg_AraC-type_HTH"/>
</dbReference>
<dbReference type="STRING" id="930152.SAMN05216565_107197"/>
<feature type="domain" description="HTH araC/xylS-type" evidence="4">
    <location>
        <begin position="182"/>
        <end position="280"/>
    </location>
</feature>
<dbReference type="InterPro" id="IPR003313">
    <property type="entry name" value="AraC-bd"/>
</dbReference>
<keyword evidence="2" id="KW-0238">DNA-binding</keyword>
<keyword evidence="3" id="KW-0804">Transcription</keyword>
<reference evidence="6" key="1">
    <citation type="submission" date="2016-10" db="EMBL/GenBank/DDBJ databases">
        <authorList>
            <person name="Varghese N."/>
            <person name="Submissions S."/>
        </authorList>
    </citation>
    <scope>NUCLEOTIDE SEQUENCE [LARGE SCALE GENOMIC DNA]</scope>
    <source>
        <strain evidence="6">IBRC-M10078</strain>
    </source>
</reference>
<dbReference type="PROSITE" id="PS00041">
    <property type="entry name" value="HTH_ARAC_FAMILY_1"/>
    <property type="match status" value="1"/>
</dbReference>
<organism evidence="5 6">
    <name type="scientific">Litchfieldia salsa</name>
    <dbReference type="NCBI Taxonomy" id="930152"/>
    <lineage>
        <taxon>Bacteria</taxon>
        <taxon>Bacillati</taxon>
        <taxon>Bacillota</taxon>
        <taxon>Bacilli</taxon>
        <taxon>Bacillales</taxon>
        <taxon>Bacillaceae</taxon>
        <taxon>Litchfieldia</taxon>
    </lineage>
</organism>
<accession>A0A1H0VSQ6</accession>
<proteinExistence type="predicted"/>
<dbReference type="Pfam" id="PF12833">
    <property type="entry name" value="HTH_18"/>
    <property type="match status" value="1"/>
</dbReference>
<dbReference type="Gene3D" id="1.10.10.60">
    <property type="entry name" value="Homeodomain-like"/>
    <property type="match status" value="2"/>
</dbReference>
<evidence type="ECO:0000256" key="3">
    <source>
        <dbReference type="ARBA" id="ARBA00023163"/>
    </source>
</evidence>
<dbReference type="SUPFAM" id="SSF51215">
    <property type="entry name" value="Regulatory protein AraC"/>
    <property type="match status" value="1"/>
</dbReference>
<evidence type="ECO:0000259" key="4">
    <source>
        <dbReference type="PROSITE" id="PS01124"/>
    </source>
</evidence>
<keyword evidence="1" id="KW-0805">Transcription regulation</keyword>
<dbReference type="Gene3D" id="2.60.120.10">
    <property type="entry name" value="Jelly Rolls"/>
    <property type="match status" value="1"/>
</dbReference>
<dbReference type="AlphaFoldDB" id="A0A1H0VSQ6"/>
<dbReference type="EMBL" id="FNJU01000007">
    <property type="protein sequence ID" value="SDP81383.1"/>
    <property type="molecule type" value="Genomic_DNA"/>
</dbReference>